<dbReference type="InterPro" id="IPR003399">
    <property type="entry name" value="Mce/MlaD"/>
</dbReference>
<dbReference type="RefSeq" id="WP_109562031.1">
    <property type="nucleotide sequence ID" value="NZ_JACKSN010000070.1"/>
</dbReference>
<dbReference type="PRINTS" id="PR01782">
    <property type="entry name" value="MCEVIRFACTOR"/>
</dbReference>
<dbReference type="Pfam" id="PF11887">
    <property type="entry name" value="Mce4_CUP1"/>
    <property type="match status" value="1"/>
</dbReference>
<dbReference type="Pfam" id="PF02470">
    <property type="entry name" value="MlaD"/>
    <property type="match status" value="1"/>
</dbReference>
<reference evidence="3 4" key="1">
    <citation type="submission" date="2016-01" db="EMBL/GenBank/DDBJ databases">
        <title>The new phylogeny of the genus Mycobacterium.</title>
        <authorList>
            <person name="Tarcisio F."/>
            <person name="Conor M."/>
            <person name="Antonella G."/>
            <person name="Elisabetta G."/>
            <person name="Giulia F.S."/>
            <person name="Sara T."/>
            <person name="Anna F."/>
            <person name="Clotilde B."/>
            <person name="Roberto B."/>
            <person name="Veronica D.S."/>
            <person name="Fabio R."/>
            <person name="Monica P."/>
            <person name="Olivier J."/>
            <person name="Enrico T."/>
            <person name="Nicola S."/>
        </authorList>
    </citation>
    <scope>NUCLEOTIDE SEQUENCE [LARGE SCALE GENOMIC DNA]</scope>
    <source>
        <strain evidence="3 4">DSM 44153</strain>
    </source>
</reference>
<dbReference type="AlphaFoldDB" id="A0A1X2EIM1"/>
<dbReference type="InterPro" id="IPR052336">
    <property type="entry name" value="MlaD_Phospholipid_Transporter"/>
</dbReference>
<proteinExistence type="predicted"/>
<dbReference type="PANTHER" id="PTHR33371:SF18">
    <property type="entry name" value="MCE-FAMILY PROTEIN MCE3C"/>
    <property type="match status" value="1"/>
</dbReference>
<dbReference type="InterPro" id="IPR005693">
    <property type="entry name" value="Mce"/>
</dbReference>
<evidence type="ECO:0000259" key="1">
    <source>
        <dbReference type="Pfam" id="PF02470"/>
    </source>
</evidence>
<feature type="domain" description="Mammalian cell entry C-terminal" evidence="2">
    <location>
        <begin position="116"/>
        <end position="299"/>
    </location>
</feature>
<keyword evidence="4" id="KW-1185">Reference proteome</keyword>
<accession>A0A1X2EIM1</accession>
<dbReference type="PANTHER" id="PTHR33371">
    <property type="entry name" value="INTERMEMBRANE PHOSPHOLIPID TRANSPORT SYSTEM BINDING PROTEIN MLAD-RELATED"/>
    <property type="match status" value="1"/>
</dbReference>
<evidence type="ECO:0000313" key="4">
    <source>
        <dbReference type="Proteomes" id="UP000193090"/>
    </source>
</evidence>
<sequence length="348" mass="36847">MMDRTLRTGIFGVVAVVCLVLVSFGYTSLPFWPQGRNYSAYFTDASGIAPGSDVQISGIKVGKVKSVALDGANARVDFTVDRTLTIGDQSLAAIRTETVLGEKALAISPGGSGAVTVIPVGRTTTPYTLNTALQDLGGNAGALDKDQLERALNVLTDSLHEATPQLRGALDGVAALSRSLNARDEAFGQLLGHARSVTASLSDRADQVTQLVNDGNQLFAALDQRRQALATLITGIDDVSTQLSGFVTDNQAEFGPALTKLNLVLDNLLERKDHISEGLRRLPGFATALGEVVGSGPGFQINLYGLPPATISEVLLDAYFQPGKLPDSLADYLRGMITERLIIRPRSP</sequence>
<dbReference type="OrthoDB" id="5241191at2"/>
<dbReference type="EMBL" id="LQPZ01000029">
    <property type="protein sequence ID" value="ORX03214.1"/>
    <property type="molecule type" value="Genomic_DNA"/>
</dbReference>
<dbReference type="InterPro" id="IPR024516">
    <property type="entry name" value="Mce_C"/>
</dbReference>
<gene>
    <name evidence="3" type="ORF">AWC30_11380</name>
</gene>
<organism evidence="3 4">
    <name type="scientific">Mycolicibacillus trivialis</name>
    <dbReference type="NCBI Taxonomy" id="1798"/>
    <lineage>
        <taxon>Bacteria</taxon>
        <taxon>Bacillati</taxon>
        <taxon>Actinomycetota</taxon>
        <taxon>Actinomycetes</taxon>
        <taxon>Mycobacteriales</taxon>
        <taxon>Mycobacteriaceae</taxon>
        <taxon>Mycolicibacillus</taxon>
    </lineage>
</organism>
<dbReference type="Proteomes" id="UP000193090">
    <property type="component" value="Unassembled WGS sequence"/>
</dbReference>
<evidence type="ECO:0000259" key="2">
    <source>
        <dbReference type="Pfam" id="PF11887"/>
    </source>
</evidence>
<feature type="domain" description="Mce/MlaD" evidence="1">
    <location>
        <begin position="35"/>
        <end position="110"/>
    </location>
</feature>
<comment type="caution">
    <text evidence="3">The sequence shown here is derived from an EMBL/GenBank/DDBJ whole genome shotgun (WGS) entry which is preliminary data.</text>
</comment>
<dbReference type="STRING" id="1798.AWC30_11380"/>
<evidence type="ECO:0000313" key="3">
    <source>
        <dbReference type="EMBL" id="ORX03214.1"/>
    </source>
</evidence>
<protein>
    <submittedName>
        <fullName evidence="3">Mammalian cell entry protein</fullName>
    </submittedName>
</protein>
<dbReference type="GO" id="GO:0005576">
    <property type="term" value="C:extracellular region"/>
    <property type="evidence" value="ECO:0007669"/>
    <property type="project" value="TreeGrafter"/>
</dbReference>
<name>A0A1X2EIM1_9MYCO</name>
<dbReference type="NCBIfam" id="TIGR00996">
    <property type="entry name" value="Mtu_fam_mce"/>
    <property type="match status" value="1"/>
</dbReference>